<sequence>MTAQRLLITGGTGYIGGAVLAQLLKSKFSEVKVLSLSALVRHQSQADVLAEKGVKPILFKSLDETAFLRQTATEHDIVIHVVDGLHRASAEAFIQGLSERKKTGKSGIYIHTSGASNVAEFPISNKYSGTRVFSDKEDILSYEKARDAEEPYVNRSVDLMVAESGKRLGVNTYSISPPLVFGLGTGFFKTLSAGQLPMLMHSALANGHAPYVGEGAGRWSHVHVQDLAALYEVVLAKALSGNLSSEGRRIFFAETGSSSFLEVAKAIGKAGLELGVLASDEPVSVPLEKIAEEIFHGQIQWAEMVLASEALVSAELSREIGWTPVKTETDWEATFLDEFRLVIEAATQKDIKS</sequence>
<accession>A0ACC1SKQ3</accession>
<reference evidence="1" key="1">
    <citation type="submission" date="2022-08" db="EMBL/GenBank/DDBJ databases">
        <title>Genome Sequence of Fusarium decemcellulare.</title>
        <authorList>
            <person name="Buettner E."/>
        </authorList>
    </citation>
    <scope>NUCLEOTIDE SEQUENCE</scope>
    <source>
        <strain evidence="1">Babe19</strain>
    </source>
</reference>
<keyword evidence="2" id="KW-1185">Reference proteome</keyword>
<proteinExistence type="predicted"/>
<organism evidence="1 2">
    <name type="scientific">Fusarium decemcellulare</name>
    <dbReference type="NCBI Taxonomy" id="57161"/>
    <lineage>
        <taxon>Eukaryota</taxon>
        <taxon>Fungi</taxon>
        <taxon>Dikarya</taxon>
        <taxon>Ascomycota</taxon>
        <taxon>Pezizomycotina</taxon>
        <taxon>Sordariomycetes</taxon>
        <taxon>Hypocreomycetidae</taxon>
        <taxon>Hypocreales</taxon>
        <taxon>Nectriaceae</taxon>
        <taxon>Fusarium</taxon>
        <taxon>Fusarium decemcellulare species complex</taxon>
    </lineage>
</organism>
<protein>
    <submittedName>
        <fullName evidence="1">Uncharacterized protein</fullName>
    </submittedName>
</protein>
<comment type="caution">
    <text evidence="1">The sequence shown here is derived from an EMBL/GenBank/DDBJ whole genome shotgun (WGS) entry which is preliminary data.</text>
</comment>
<dbReference type="Proteomes" id="UP001148629">
    <property type="component" value="Unassembled WGS sequence"/>
</dbReference>
<name>A0ACC1SKQ3_9HYPO</name>
<evidence type="ECO:0000313" key="2">
    <source>
        <dbReference type="Proteomes" id="UP001148629"/>
    </source>
</evidence>
<gene>
    <name evidence="1" type="ORF">NM208_g4554</name>
</gene>
<dbReference type="EMBL" id="JANRMS010000345">
    <property type="protein sequence ID" value="KAJ3541561.1"/>
    <property type="molecule type" value="Genomic_DNA"/>
</dbReference>
<evidence type="ECO:0000313" key="1">
    <source>
        <dbReference type="EMBL" id="KAJ3541561.1"/>
    </source>
</evidence>